<dbReference type="Pfam" id="PF11967">
    <property type="entry name" value="RecO_N"/>
    <property type="match status" value="1"/>
</dbReference>
<dbReference type="InterPro" id="IPR022572">
    <property type="entry name" value="DNA_rep/recomb_RecO_N"/>
</dbReference>
<evidence type="ECO:0000256" key="5">
    <source>
        <dbReference type="ARBA" id="ARBA00023204"/>
    </source>
</evidence>
<comment type="function">
    <text evidence="7">Involved in DNA repair and RecF pathway recombination.</text>
</comment>
<evidence type="ECO:0000313" key="10">
    <source>
        <dbReference type="Proteomes" id="UP000188912"/>
    </source>
</evidence>
<dbReference type="NCBIfam" id="TIGR00613">
    <property type="entry name" value="reco"/>
    <property type="match status" value="1"/>
</dbReference>
<name>A0A1U9JVM9_9HYPH</name>
<dbReference type="Gene3D" id="1.20.1440.120">
    <property type="entry name" value="Recombination protein O, C-terminal domain"/>
    <property type="match status" value="1"/>
</dbReference>
<dbReference type="GO" id="GO:0006310">
    <property type="term" value="P:DNA recombination"/>
    <property type="evidence" value="ECO:0007669"/>
    <property type="project" value="UniProtKB-UniRule"/>
</dbReference>
<gene>
    <name evidence="7 9" type="primary">recO</name>
    <name evidence="9" type="ORF">BHV28_12470</name>
</gene>
<feature type="domain" description="DNA replication/recombination mediator RecO N-terminal" evidence="8">
    <location>
        <begin position="1"/>
        <end position="70"/>
    </location>
</feature>
<dbReference type="SUPFAM" id="SSF50249">
    <property type="entry name" value="Nucleic acid-binding proteins"/>
    <property type="match status" value="1"/>
</dbReference>
<comment type="similarity">
    <text evidence="1 7">Belongs to the RecO family.</text>
</comment>
<dbReference type="PANTHER" id="PTHR33991">
    <property type="entry name" value="DNA REPAIR PROTEIN RECO"/>
    <property type="match status" value="1"/>
</dbReference>
<keyword evidence="4 7" id="KW-0233">DNA recombination</keyword>
<dbReference type="GO" id="GO:0006302">
    <property type="term" value="P:double-strand break repair"/>
    <property type="evidence" value="ECO:0007669"/>
    <property type="project" value="TreeGrafter"/>
</dbReference>
<evidence type="ECO:0000256" key="7">
    <source>
        <dbReference type="HAMAP-Rule" id="MF_00201"/>
    </source>
</evidence>
<dbReference type="InterPro" id="IPR037278">
    <property type="entry name" value="ARFGAP/RecO"/>
</dbReference>
<protein>
    <recommendedName>
        <fullName evidence="2 7">DNA repair protein RecO</fullName>
    </recommendedName>
    <alternativeName>
        <fullName evidence="6 7">Recombination protein O</fullName>
    </alternativeName>
</protein>
<dbReference type="Pfam" id="PF02565">
    <property type="entry name" value="RecO_C"/>
    <property type="match status" value="1"/>
</dbReference>
<dbReference type="InterPro" id="IPR042242">
    <property type="entry name" value="RecO_C"/>
</dbReference>
<keyword evidence="5 7" id="KW-0234">DNA repair</keyword>
<dbReference type="GO" id="GO:0043590">
    <property type="term" value="C:bacterial nucleoid"/>
    <property type="evidence" value="ECO:0007669"/>
    <property type="project" value="TreeGrafter"/>
</dbReference>
<evidence type="ECO:0000259" key="8">
    <source>
        <dbReference type="Pfam" id="PF11967"/>
    </source>
</evidence>
<keyword evidence="10" id="KW-1185">Reference proteome</keyword>
<accession>A0A1U9JVM9</accession>
<dbReference type="InterPro" id="IPR003717">
    <property type="entry name" value="RecO"/>
</dbReference>
<organism evidence="9 10">
    <name type="scientific">Candidatus Tokpelaia hoelldobleri</name>
    <dbReference type="NCBI Taxonomy" id="1902579"/>
    <lineage>
        <taxon>Bacteria</taxon>
        <taxon>Pseudomonadati</taxon>
        <taxon>Pseudomonadota</taxon>
        <taxon>Alphaproteobacteria</taxon>
        <taxon>Hyphomicrobiales</taxon>
        <taxon>Candidatus Tokpelaia</taxon>
    </lineage>
</organism>
<evidence type="ECO:0000313" key="9">
    <source>
        <dbReference type="EMBL" id="AQS41932.1"/>
    </source>
</evidence>
<dbReference type="SUPFAM" id="SSF57863">
    <property type="entry name" value="ArfGap/RecO-like zinc finger"/>
    <property type="match status" value="1"/>
</dbReference>
<dbReference type="Gene3D" id="2.40.50.140">
    <property type="entry name" value="Nucleic acid-binding proteins"/>
    <property type="match status" value="1"/>
</dbReference>
<dbReference type="Proteomes" id="UP000188912">
    <property type="component" value="Chromosome"/>
</dbReference>
<dbReference type="EMBL" id="CP017315">
    <property type="protein sequence ID" value="AQS41932.1"/>
    <property type="molecule type" value="Genomic_DNA"/>
</dbReference>
<evidence type="ECO:0000256" key="4">
    <source>
        <dbReference type="ARBA" id="ARBA00023172"/>
    </source>
</evidence>
<keyword evidence="3 7" id="KW-0227">DNA damage</keyword>
<reference evidence="9 10" key="2">
    <citation type="journal article" date="2016" name="Sci. Rep.">
        <title>The genome of Rhizobiales bacteria in predatory ants reveals urease gene functions but no genes for nitrogen fixation.</title>
        <authorList>
            <person name="Neuvonen M.M."/>
            <person name="Tamarit D."/>
            <person name="Naslund K."/>
            <person name="Liebig J."/>
            <person name="Feldhaar H."/>
            <person name="Moran N.A."/>
            <person name="Guy L."/>
            <person name="Andersson S.G."/>
        </authorList>
    </citation>
    <scope>NUCLEOTIDE SEQUENCE [LARGE SCALE GENOMIC DNA]</scope>
    <source>
        <strain evidence="9 10">Hsal</strain>
    </source>
</reference>
<dbReference type="AlphaFoldDB" id="A0A1U9JVM9"/>
<reference evidence="9 10" key="1">
    <citation type="journal article" date="2010" name="Science">
        <title>Genomic comparison of the ants Camponotus floridanus and Harpegnathos saltator.</title>
        <authorList>
            <person name="Bonasio R."/>
            <person name="Zhang G."/>
            <person name="Ye C."/>
            <person name="Mutti N.S."/>
            <person name="Fang X."/>
            <person name="Qin N."/>
            <person name="Donahue G."/>
            <person name="Yang P."/>
            <person name="Li Q."/>
            <person name="Li C."/>
            <person name="Zhang P."/>
            <person name="Huang Z."/>
            <person name="Berger S.L."/>
            <person name="Reinberg D."/>
            <person name="Wang J."/>
            <person name="Liebig J."/>
        </authorList>
    </citation>
    <scope>NUCLEOTIDE SEQUENCE [LARGE SCALE GENOMIC DNA]</scope>
    <source>
        <strain evidence="9 10">Hsal</strain>
    </source>
</reference>
<dbReference type="HAMAP" id="MF_00201">
    <property type="entry name" value="RecO"/>
    <property type="match status" value="1"/>
</dbReference>
<dbReference type="STRING" id="1902579.BHV28_12470"/>
<dbReference type="PANTHER" id="PTHR33991:SF1">
    <property type="entry name" value="DNA REPAIR PROTEIN RECO"/>
    <property type="match status" value="1"/>
</dbReference>
<evidence type="ECO:0000256" key="2">
    <source>
        <dbReference type="ARBA" id="ARBA00021310"/>
    </source>
</evidence>
<proteinExistence type="inferred from homology"/>
<dbReference type="InterPro" id="IPR012340">
    <property type="entry name" value="NA-bd_OB-fold"/>
</dbReference>
<evidence type="ECO:0000256" key="1">
    <source>
        <dbReference type="ARBA" id="ARBA00007452"/>
    </source>
</evidence>
<evidence type="ECO:0000256" key="3">
    <source>
        <dbReference type="ARBA" id="ARBA00022763"/>
    </source>
</evidence>
<dbReference type="KEGG" id="thd:BHV28_12470"/>
<evidence type="ECO:0000256" key="6">
    <source>
        <dbReference type="ARBA" id="ARBA00033409"/>
    </source>
</evidence>
<sequence length="248" mass="27977">MEWQDEAIILGIRPHGETSAIVEVMSRRHGRHLGVVKGGRSRRQQPLIQPGNGVEVHWWARLDEHIGTFRLEAVDFAAARMMGQPLALYALQTFAAHLRLLPERDPHPALYEALQLLTTHFATPALVGEILLRFELRLLQELGFGLDLSCCAATGTREELIYVSPRSGRAVSREAGLPWQDKLLALPAFLHQNSRHADTIADFHNGFRLTGFFLERHVWQARGLEAPPARESVINRLCHQINVDETTQ</sequence>